<dbReference type="EMBL" id="FNTY01000002">
    <property type="protein sequence ID" value="SEE72984.1"/>
    <property type="molecule type" value="Genomic_DNA"/>
</dbReference>
<protein>
    <submittedName>
        <fullName evidence="1">Uncharacterized protein</fullName>
    </submittedName>
</protein>
<gene>
    <name evidence="1" type="ORF">SAMN04490194_3766</name>
</gene>
<dbReference type="Proteomes" id="UP000198985">
    <property type="component" value="Unassembled WGS sequence"/>
</dbReference>
<organism evidence="1 2">
    <name type="scientific">Pseudomonas migulae</name>
    <dbReference type="NCBI Taxonomy" id="78543"/>
    <lineage>
        <taxon>Bacteria</taxon>
        <taxon>Pseudomonadati</taxon>
        <taxon>Pseudomonadota</taxon>
        <taxon>Gammaproteobacteria</taxon>
        <taxon>Pseudomonadales</taxon>
        <taxon>Pseudomonadaceae</taxon>
        <taxon>Pseudomonas</taxon>
    </lineage>
</organism>
<dbReference type="RefSeq" id="WP_084321187.1">
    <property type="nucleotide sequence ID" value="NZ_FNTY01000002.1"/>
</dbReference>
<sequence>MEKEIVQRAVSRLANTMRIYGEEHLRYKGLVAVDREEAIENLDRAWEATLEAFHTLYDVSSDKFDYFAQPDTSLLIALRNALHHRDHSLFSSLLPELWLCEAPEQLEGAAFLLAGHKSAGGERSRMHHFVKLEDIYSRLDPSKNSPELLRLGKTTDIQKRFNLIAEGLGFKKVLAEAQAERYPEKQVYLDIMPIFISGVVKVFKALKSLGIEFKGYDAKAYEKCFTEELEVDLASFEFKMLRMNMIQLYLGPALTINEAAIIYDRKREPCEEEPDLVS</sequence>
<evidence type="ECO:0000313" key="1">
    <source>
        <dbReference type="EMBL" id="SEE72984.1"/>
    </source>
</evidence>
<dbReference type="AlphaFoldDB" id="A0A1H5L7R3"/>
<reference evidence="1 2" key="1">
    <citation type="submission" date="2016-10" db="EMBL/GenBank/DDBJ databases">
        <authorList>
            <person name="de Groot N.N."/>
        </authorList>
    </citation>
    <scope>NUCLEOTIDE SEQUENCE [LARGE SCALE GENOMIC DNA]</scope>
    <source>
        <strain evidence="1 2">BS3662</strain>
    </source>
</reference>
<evidence type="ECO:0000313" key="2">
    <source>
        <dbReference type="Proteomes" id="UP000198985"/>
    </source>
</evidence>
<accession>A0A1H5L7R3</accession>
<proteinExistence type="predicted"/>
<name>A0A1H5L7R3_9PSED</name>